<keyword evidence="1" id="KW-1133">Transmembrane helix</keyword>
<dbReference type="AlphaFoldDB" id="A0A938BMA1"/>
<protein>
    <submittedName>
        <fullName evidence="2">Prepilin-type N-terminal cleavage/methylation domain-containing protein</fullName>
    </submittedName>
</protein>
<keyword evidence="1" id="KW-0812">Transmembrane</keyword>
<reference evidence="2 3" key="1">
    <citation type="submission" date="2019-03" db="EMBL/GenBank/DDBJ databases">
        <title>Lake Tanganyika Metagenome-Assembled Genomes (MAGs).</title>
        <authorList>
            <person name="Tran P."/>
        </authorList>
    </citation>
    <scope>NUCLEOTIDE SEQUENCE [LARGE SCALE GENOMIC DNA]</scope>
    <source>
        <strain evidence="2">K_DeepCast_65m_m2_236</strain>
    </source>
</reference>
<gene>
    <name evidence="2" type="ORF">FJZ00_01200</name>
</gene>
<dbReference type="Pfam" id="PF07963">
    <property type="entry name" value="N_methyl"/>
    <property type="match status" value="1"/>
</dbReference>
<evidence type="ECO:0000256" key="1">
    <source>
        <dbReference type="SAM" id="Phobius"/>
    </source>
</evidence>
<feature type="transmembrane region" description="Helical" evidence="1">
    <location>
        <begin position="6"/>
        <end position="30"/>
    </location>
</feature>
<name>A0A938BMA1_9BACT</name>
<dbReference type="NCBIfam" id="TIGR02532">
    <property type="entry name" value="IV_pilin_GFxxxE"/>
    <property type="match status" value="1"/>
</dbReference>
<evidence type="ECO:0000313" key="3">
    <source>
        <dbReference type="Proteomes" id="UP000703893"/>
    </source>
</evidence>
<comment type="caution">
    <text evidence="2">The sequence shown here is derived from an EMBL/GenBank/DDBJ whole genome shotgun (WGS) entry which is preliminary data.</text>
</comment>
<dbReference type="PROSITE" id="PS00409">
    <property type="entry name" value="PROKAR_NTER_METHYL"/>
    <property type="match status" value="1"/>
</dbReference>
<dbReference type="EMBL" id="VGJX01000038">
    <property type="protein sequence ID" value="MBM3273740.1"/>
    <property type="molecule type" value="Genomic_DNA"/>
</dbReference>
<dbReference type="Proteomes" id="UP000703893">
    <property type="component" value="Unassembled WGS sequence"/>
</dbReference>
<dbReference type="InterPro" id="IPR012902">
    <property type="entry name" value="N_methyl_site"/>
</dbReference>
<evidence type="ECO:0000313" key="2">
    <source>
        <dbReference type="EMBL" id="MBM3273740.1"/>
    </source>
</evidence>
<accession>A0A938BMA1</accession>
<proteinExistence type="predicted"/>
<sequence length="331" mass="36011">MKRQGFSLIEITIGSVIFSIIMGAAFFLLIRYGQVSAKGDAISGALNNGRTAITKMAEDIRSARYVYHYTEVSFDDGIKVDDIPIRVGLGKNLLGTVYKLFYPLVTSGPFLVFDAGSGENKVSFPPFSGYNITTGMGGMATDSIVLMTGSLATPSYVAWIRLPGPANPTAPTVTERAHKALWYKLIRCEMQCTEFDEKSKQGKWLDMSAKWAAFGNHSASKSIIVFVDSTKKAPDNTGPQQCYKTSVTAYGHAANGDVFTWQNLHPYSQEGPLSPYWVTIRLQMGDPFNNYLRTGAASSAVPIDAAKGWYMIGVNLTGKAYAQNVTMPGAL</sequence>
<organism evidence="2 3">
    <name type="scientific">Candidatus Tanganyikabacteria bacterium</name>
    <dbReference type="NCBI Taxonomy" id="2961651"/>
    <lineage>
        <taxon>Bacteria</taxon>
        <taxon>Bacillati</taxon>
        <taxon>Candidatus Sericytochromatia</taxon>
        <taxon>Candidatus Tanganyikabacteria</taxon>
    </lineage>
</organism>
<keyword evidence="1" id="KW-0472">Membrane</keyword>